<name>A0AAV5U976_9BILA</name>
<evidence type="ECO:0000313" key="3">
    <source>
        <dbReference type="EMBL" id="GMT02746.1"/>
    </source>
</evidence>
<dbReference type="EMBL" id="BTSX01000006">
    <property type="protein sequence ID" value="GMT02746.1"/>
    <property type="molecule type" value="Genomic_DNA"/>
</dbReference>
<dbReference type="EMBL" id="BTSX01000007">
    <property type="protein sequence ID" value="GMT08094.1"/>
    <property type="molecule type" value="Genomic_DNA"/>
</dbReference>
<evidence type="ECO:0000256" key="1">
    <source>
        <dbReference type="SAM" id="MobiDB-lite"/>
    </source>
</evidence>
<gene>
    <name evidence="2" type="ORF">PENTCL1PPCAC_24919</name>
    <name evidence="3" type="ORF">PENTCL1PPCAC_24920</name>
    <name evidence="4" type="ORF">PENTCL1PPCAC_30268</name>
</gene>
<comment type="caution">
    <text evidence="2">The sequence shown here is derived from an EMBL/GenBank/DDBJ whole genome shotgun (WGS) entry which is preliminary data.</text>
</comment>
<evidence type="ECO:0000313" key="2">
    <source>
        <dbReference type="EMBL" id="GMT02745.1"/>
    </source>
</evidence>
<protein>
    <submittedName>
        <fullName evidence="2">Uncharacterized protein</fullName>
    </submittedName>
</protein>
<evidence type="ECO:0000313" key="4">
    <source>
        <dbReference type="EMBL" id="GMT08094.1"/>
    </source>
</evidence>
<organism evidence="2 5">
    <name type="scientific">Pristionchus entomophagus</name>
    <dbReference type="NCBI Taxonomy" id="358040"/>
    <lineage>
        <taxon>Eukaryota</taxon>
        <taxon>Metazoa</taxon>
        <taxon>Ecdysozoa</taxon>
        <taxon>Nematoda</taxon>
        <taxon>Chromadorea</taxon>
        <taxon>Rhabditida</taxon>
        <taxon>Rhabditina</taxon>
        <taxon>Diplogasteromorpha</taxon>
        <taxon>Diplogasteroidea</taxon>
        <taxon>Neodiplogasteridae</taxon>
        <taxon>Pristionchus</taxon>
    </lineage>
</organism>
<dbReference type="Proteomes" id="UP001432027">
    <property type="component" value="Unassembled WGS sequence"/>
</dbReference>
<sequence length="163" mass="17512">VVYSMSNTRVRSEGCSHDCCCEQERGRTGSRGGRGQSQGYLSQGSGRRSQGRRSSCRGVAQVVGVAAHRAVAAAPRRAVIHHVAHVGPDRKRGAALGDAGRRVVAVSRVLAVVGFLEVVAELGVRAVLRTRRMVACHLLVAHESGRERDEGEDEEEHGKRSHS</sequence>
<reference evidence="2" key="1">
    <citation type="submission" date="2023-10" db="EMBL/GenBank/DDBJ databases">
        <title>Genome assembly of Pristionchus species.</title>
        <authorList>
            <person name="Yoshida K."/>
            <person name="Sommer R.J."/>
        </authorList>
    </citation>
    <scope>NUCLEOTIDE SEQUENCE</scope>
    <source>
        <strain evidence="2">RS0144</strain>
    </source>
</reference>
<feature type="compositionally biased region" description="Low complexity" evidence="1">
    <location>
        <begin position="37"/>
        <end position="48"/>
    </location>
</feature>
<keyword evidence="5" id="KW-1185">Reference proteome</keyword>
<evidence type="ECO:0000313" key="5">
    <source>
        <dbReference type="Proteomes" id="UP001432027"/>
    </source>
</evidence>
<dbReference type="AlphaFoldDB" id="A0AAV5U976"/>
<proteinExistence type="predicted"/>
<accession>A0AAV5U976</accession>
<feature type="region of interest" description="Disordered" evidence="1">
    <location>
        <begin position="24"/>
        <end position="54"/>
    </location>
</feature>
<dbReference type="EMBL" id="BTSX01000006">
    <property type="protein sequence ID" value="GMT02745.1"/>
    <property type="molecule type" value="Genomic_DNA"/>
</dbReference>
<feature type="non-terminal residue" evidence="2">
    <location>
        <position position="1"/>
    </location>
</feature>
<feature type="non-terminal residue" evidence="2">
    <location>
        <position position="163"/>
    </location>
</feature>
<feature type="region of interest" description="Disordered" evidence="1">
    <location>
        <begin position="144"/>
        <end position="163"/>
    </location>
</feature>